<dbReference type="EC" id="2.4.-.-" evidence="2"/>
<dbReference type="Gene3D" id="3.90.550.10">
    <property type="entry name" value="Spore Coat Polysaccharide Biosynthesis Protein SpsA, Chain A"/>
    <property type="match status" value="1"/>
</dbReference>
<accession>A0ABZ0PDL5</accession>
<keyword evidence="2" id="KW-0328">Glycosyltransferase</keyword>
<name>A0ABZ0PDL5_9PROT</name>
<reference evidence="2 3" key="1">
    <citation type="submission" date="2023-11" db="EMBL/GenBank/DDBJ databases">
        <title>Arctic aerobic anoxygenic photoheterotroph Sediminicoccus rosea KRV36 adapts its photosynthesis to long days of polar summer.</title>
        <authorList>
            <person name="Tomasch J."/>
            <person name="Kopejtka K."/>
            <person name="Bily T."/>
            <person name="Gardiner A.T."/>
            <person name="Gardian Z."/>
            <person name="Shivaramu S."/>
            <person name="Koblizek M."/>
            <person name="Engelhardt F."/>
            <person name="Kaftan D."/>
        </authorList>
    </citation>
    <scope>NUCLEOTIDE SEQUENCE [LARGE SCALE GENOMIC DNA]</scope>
    <source>
        <strain evidence="2 3">R-30</strain>
    </source>
</reference>
<dbReference type="RefSeq" id="WP_318647444.1">
    <property type="nucleotide sequence ID" value="NZ_CP137852.1"/>
</dbReference>
<keyword evidence="2" id="KW-0808">Transferase</keyword>
<evidence type="ECO:0000259" key="1">
    <source>
        <dbReference type="Pfam" id="PF00535"/>
    </source>
</evidence>
<dbReference type="GO" id="GO:0016757">
    <property type="term" value="F:glycosyltransferase activity"/>
    <property type="evidence" value="ECO:0007669"/>
    <property type="project" value="UniProtKB-KW"/>
</dbReference>
<sequence length="312" mass="34604">MMRETPARPNARPELSILVPTYDRDIRPLVAELLDGMATLPDPRVVELLVLVDGNPALAGQEEVLAMAEALGLAAGFALAPRNLGRSGARNALAEAARGTHILFLDADSLPDAPGFVARALAAAREAPDAVTCGGRTGQRCPPAPRDARLFEAHSRKREWIPAAERNRDPEGNFLSANFQLRRELFLRAPFDARFTGWGWEDTDWALRIRPHAPVRHVDNSVSHMEHHADAAWLGRLDRSVGNYALLAEAHPEAVRRHRLWPLMRALRPISGWGWLKAMLWHLALWPALPVGLRLNLAKLRQAMVYAAVIRP</sequence>
<feature type="domain" description="Glycosyltransferase 2-like" evidence="1">
    <location>
        <begin position="16"/>
        <end position="175"/>
    </location>
</feature>
<dbReference type="SUPFAM" id="SSF53448">
    <property type="entry name" value="Nucleotide-diphospho-sugar transferases"/>
    <property type="match status" value="1"/>
</dbReference>
<dbReference type="EMBL" id="CP137852">
    <property type="protein sequence ID" value="WPB83468.1"/>
    <property type="molecule type" value="Genomic_DNA"/>
</dbReference>
<evidence type="ECO:0000313" key="2">
    <source>
        <dbReference type="EMBL" id="WPB83468.1"/>
    </source>
</evidence>
<dbReference type="InterPro" id="IPR001173">
    <property type="entry name" value="Glyco_trans_2-like"/>
</dbReference>
<dbReference type="Proteomes" id="UP001305521">
    <property type="component" value="Chromosome"/>
</dbReference>
<dbReference type="InterPro" id="IPR050834">
    <property type="entry name" value="Glycosyltransf_2"/>
</dbReference>
<gene>
    <name evidence="2" type="ORF">R9Z33_15305</name>
</gene>
<evidence type="ECO:0000313" key="3">
    <source>
        <dbReference type="Proteomes" id="UP001305521"/>
    </source>
</evidence>
<keyword evidence="3" id="KW-1185">Reference proteome</keyword>
<dbReference type="InterPro" id="IPR029044">
    <property type="entry name" value="Nucleotide-diphossugar_trans"/>
</dbReference>
<dbReference type="PANTHER" id="PTHR43685">
    <property type="entry name" value="GLYCOSYLTRANSFERASE"/>
    <property type="match status" value="1"/>
</dbReference>
<dbReference type="Pfam" id="PF00535">
    <property type="entry name" value="Glycos_transf_2"/>
    <property type="match status" value="1"/>
</dbReference>
<dbReference type="CDD" id="cd00761">
    <property type="entry name" value="Glyco_tranf_GTA_type"/>
    <property type="match status" value="1"/>
</dbReference>
<organism evidence="2 3">
    <name type="scientific">Sediminicoccus rosea</name>
    <dbReference type="NCBI Taxonomy" id="1225128"/>
    <lineage>
        <taxon>Bacteria</taxon>
        <taxon>Pseudomonadati</taxon>
        <taxon>Pseudomonadota</taxon>
        <taxon>Alphaproteobacteria</taxon>
        <taxon>Acetobacterales</taxon>
        <taxon>Roseomonadaceae</taxon>
        <taxon>Sediminicoccus</taxon>
    </lineage>
</organism>
<protein>
    <submittedName>
        <fullName evidence="2">Glycosyltransferase family A protein</fullName>
        <ecNumber evidence="2">2.4.-.-</ecNumber>
    </submittedName>
</protein>
<proteinExistence type="predicted"/>
<dbReference type="PANTHER" id="PTHR43685:SF3">
    <property type="entry name" value="SLR2126 PROTEIN"/>
    <property type="match status" value="1"/>
</dbReference>